<dbReference type="Proteomes" id="UP000053557">
    <property type="component" value="Unassembled WGS sequence"/>
</dbReference>
<dbReference type="PROSITE" id="PS50005">
    <property type="entry name" value="TPR"/>
    <property type="match status" value="1"/>
</dbReference>
<dbReference type="SUPFAM" id="SSF81901">
    <property type="entry name" value="HCP-like"/>
    <property type="match status" value="1"/>
</dbReference>
<sequence length="495" mass="56771">MDWDERLDRARALIFNGLYHAAFDELRDLEDQADEQDDEKRAAFYDEQGKLSVYLTDYKRAVALFLMAISCTRNKDTWVKYNVHLAVAYRRLSEFDTSYRYLNLLLEFENEVSAETRGLLYLNLSAVQGIHGFYDQSIISAYKSLESFSLVINSGSYLVDLYNNLGLAHLENGTFEQAEDYLNRALALSDDQHLDIISEMGRLNLLRGRILEGMQNAEAALRLVWSRIINYDKEEIARLCQWLAQISMQFHEVDLAIRLNEKAQLFFGQLGMWRQWQDIDAVVSEWTERTKGCMKTPPETNLSGISFHEIRFFLITLDAINSQELIDKKISALLDVRVHYVKLLADPLGLSNTEKENLILAARLADYGLTALEHELVLCPDRSVQAYEQYKRHPWLSASMAQAIQLEAPVIEIITDHHEHLDGTGFPQGKQANEICFLAKVLRIIDAYTYGVAIDHKTHAECLHEIMSQCGTWYDETIAREFSGLFTINALATNS</sequence>
<dbReference type="AlphaFoldDB" id="A0A101XPT9"/>
<protein>
    <recommendedName>
        <fullName evidence="2">HD-GYP domain-containing protein</fullName>
    </recommendedName>
</protein>
<dbReference type="Pfam" id="PF13487">
    <property type="entry name" value="HD_5"/>
    <property type="match status" value="1"/>
</dbReference>
<evidence type="ECO:0000313" key="4">
    <source>
        <dbReference type="Proteomes" id="UP000053557"/>
    </source>
</evidence>
<dbReference type="InterPro" id="IPR037522">
    <property type="entry name" value="HD_GYP_dom"/>
</dbReference>
<dbReference type="Gene3D" id="1.10.3210.10">
    <property type="entry name" value="Hypothetical protein af1432"/>
    <property type="match status" value="1"/>
</dbReference>
<dbReference type="InterPro" id="IPR003607">
    <property type="entry name" value="HD/PDEase_dom"/>
</dbReference>
<keyword evidence="1" id="KW-0802">TPR repeat</keyword>
<proteinExistence type="predicted"/>
<dbReference type="PANTHER" id="PTHR45228">
    <property type="entry name" value="CYCLIC DI-GMP PHOSPHODIESTERASE TM_0186-RELATED"/>
    <property type="match status" value="1"/>
</dbReference>
<keyword evidence="4" id="KW-1185">Reference proteome</keyword>
<dbReference type="InterPro" id="IPR052020">
    <property type="entry name" value="Cyclic_di-GMP/3'3'-cGAMP_PDE"/>
</dbReference>
<dbReference type="OrthoDB" id="9759601at2"/>
<accession>A0A101XPT9</accession>
<evidence type="ECO:0000256" key="1">
    <source>
        <dbReference type="PROSITE-ProRule" id="PRU00339"/>
    </source>
</evidence>
<evidence type="ECO:0000313" key="3">
    <source>
        <dbReference type="EMBL" id="KUO95387.1"/>
    </source>
</evidence>
<dbReference type="SMART" id="SM00028">
    <property type="entry name" value="TPR"/>
    <property type="match status" value="3"/>
</dbReference>
<dbReference type="InterPro" id="IPR011990">
    <property type="entry name" value="TPR-like_helical_dom_sf"/>
</dbReference>
<organism evidence="3 4">
    <name type="scientific">Ferroacidibacillus organovorans</name>
    <dbReference type="NCBI Taxonomy" id="1765683"/>
    <lineage>
        <taxon>Bacteria</taxon>
        <taxon>Bacillati</taxon>
        <taxon>Bacillota</taxon>
        <taxon>Bacilli</taxon>
        <taxon>Bacillales</taxon>
        <taxon>Alicyclobacillaceae</taxon>
        <taxon>Ferroacidibacillus</taxon>
    </lineage>
</organism>
<dbReference type="InterPro" id="IPR019734">
    <property type="entry name" value="TPR_rpt"/>
</dbReference>
<comment type="caution">
    <text evidence="3">The sequence shown here is derived from an EMBL/GenBank/DDBJ whole genome shotgun (WGS) entry which is preliminary data.</text>
</comment>
<reference evidence="3 4" key="1">
    <citation type="submission" date="2015-12" db="EMBL/GenBank/DDBJ databases">
        <title>Draft genome sequence of Acidibacillus ferrooxidans ITV001, isolated from a chalcopyrite acid mine drainage site in Brazil.</title>
        <authorList>
            <person name="Dall'Agnol H."/>
            <person name="Nancucheo I."/>
            <person name="Johnson B."/>
            <person name="Oliveira R."/>
            <person name="Leite L."/>
            <person name="Pylro V."/>
            <person name="Nunes G.L."/>
            <person name="Tzotzos G."/>
            <person name="Fernandes G.R."/>
            <person name="Dutra J."/>
            <person name="Orellana S.C."/>
            <person name="Oliveira G."/>
        </authorList>
    </citation>
    <scope>NUCLEOTIDE SEQUENCE [LARGE SCALE GENOMIC DNA]</scope>
    <source>
        <strain evidence="4">ITV01</strain>
    </source>
</reference>
<dbReference type="CDD" id="cd00077">
    <property type="entry name" value="HDc"/>
    <property type="match status" value="1"/>
</dbReference>
<feature type="repeat" description="TPR" evidence="1">
    <location>
        <begin position="159"/>
        <end position="192"/>
    </location>
</feature>
<dbReference type="PROSITE" id="PS51832">
    <property type="entry name" value="HD_GYP"/>
    <property type="match status" value="1"/>
</dbReference>
<dbReference type="EMBL" id="LPVJ01000052">
    <property type="protein sequence ID" value="KUO95387.1"/>
    <property type="molecule type" value="Genomic_DNA"/>
</dbReference>
<dbReference type="PANTHER" id="PTHR45228:SF1">
    <property type="entry name" value="CYCLIC DI-GMP PHOSPHODIESTERASE TM_0186"/>
    <property type="match status" value="1"/>
</dbReference>
<name>A0A101XPT9_9BACL</name>
<dbReference type="Gene3D" id="1.25.40.10">
    <property type="entry name" value="Tetratricopeptide repeat domain"/>
    <property type="match status" value="1"/>
</dbReference>
<dbReference type="SUPFAM" id="SSF109604">
    <property type="entry name" value="HD-domain/PDEase-like"/>
    <property type="match status" value="1"/>
</dbReference>
<feature type="domain" description="HD-GYP" evidence="2">
    <location>
        <begin position="308"/>
        <end position="495"/>
    </location>
</feature>
<gene>
    <name evidence="3" type="ORF">ATW55_11070</name>
</gene>
<dbReference type="RefSeq" id="WP_067717572.1">
    <property type="nucleotide sequence ID" value="NZ_LPVJ01000052.1"/>
</dbReference>
<evidence type="ECO:0000259" key="2">
    <source>
        <dbReference type="PROSITE" id="PS51832"/>
    </source>
</evidence>